<accession>A0A165U2W8</accession>
<dbReference type="InParanoid" id="A0A165U2W8"/>
<gene>
    <name evidence="2" type="ORF">NEOLEDRAFT_96378</name>
</gene>
<dbReference type="Proteomes" id="UP000076761">
    <property type="component" value="Unassembled WGS sequence"/>
</dbReference>
<dbReference type="AlphaFoldDB" id="A0A165U2W8"/>
<evidence type="ECO:0000256" key="1">
    <source>
        <dbReference type="SAM" id="Phobius"/>
    </source>
</evidence>
<sequence length="160" mass="17014">MIGFPFHHSDLLHCILISLVLSIVAFQALSVSCIPLSAVSCIPSSSVSYIASRYHPSFLLSASPAPPILAHYAYCRFYTRSYNCLLYTVQWKVQAASGGEGVVIGVRLFTSEAPVLICACGADPIIGGKEGVGGCFLCLLSLLCSVFCLLSLFCLRSLGA</sequence>
<evidence type="ECO:0000313" key="3">
    <source>
        <dbReference type="Proteomes" id="UP000076761"/>
    </source>
</evidence>
<keyword evidence="1" id="KW-1133">Transmembrane helix</keyword>
<keyword evidence="3" id="KW-1185">Reference proteome</keyword>
<protein>
    <submittedName>
        <fullName evidence="2">Uncharacterized protein</fullName>
    </submittedName>
</protein>
<evidence type="ECO:0000313" key="2">
    <source>
        <dbReference type="EMBL" id="KZT27563.1"/>
    </source>
</evidence>
<keyword evidence="1" id="KW-0472">Membrane</keyword>
<organism evidence="2 3">
    <name type="scientific">Neolentinus lepideus HHB14362 ss-1</name>
    <dbReference type="NCBI Taxonomy" id="1314782"/>
    <lineage>
        <taxon>Eukaryota</taxon>
        <taxon>Fungi</taxon>
        <taxon>Dikarya</taxon>
        <taxon>Basidiomycota</taxon>
        <taxon>Agaricomycotina</taxon>
        <taxon>Agaricomycetes</taxon>
        <taxon>Gloeophyllales</taxon>
        <taxon>Gloeophyllaceae</taxon>
        <taxon>Neolentinus</taxon>
    </lineage>
</organism>
<keyword evidence="1" id="KW-0812">Transmembrane</keyword>
<name>A0A165U2W8_9AGAM</name>
<proteinExistence type="predicted"/>
<reference evidence="2 3" key="1">
    <citation type="journal article" date="2016" name="Mol. Biol. Evol.">
        <title>Comparative Genomics of Early-Diverging Mushroom-Forming Fungi Provides Insights into the Origins of Lignocellulose Decay Capabilities.</title>
        <authorList>
            <person name="Nagy L.G."/>
            <person name="Riley R."/>
            <person name="Tritt A."/>
            <person name="Adam C."/>
            <person name="Daum C."/>
            <person name="Floudas D."/>
            <person name="Sun H."/>
            <person name="Yadav J.S."/>
            <person name="Pangilinan J."/>
            <person name="Larsson K.H."/>
            <person name="Matsuura K."/>
            <person name="Barry K."/>
            <person name="Labutti K."/>
            <person name="Kuo R."/>
            <person name="Ohm R.A."/>
            <person name="Bhattacharya S.S."/>
            <person name="Shirouzu T."/>
            <person name="Yoshinaga Y."/>
            <person name="Martin F.M."/>
            <person name="Grigoriev I.V."/>
            <person name="Hibbett D.S."/>
        </authorList>
    </citation>
    <scope>NUCLEOTIDE SEQUENCE [LARGE SCALE GENOMIC DNA]</scope>
    <source>
        <strain evidence="2 3">HHB14362 ss-1</strain>
    </source>
</reference>
<dbReference type="EMBL" id="KV425561">
    <property type="protein sequence ID" value="KZT27563.1"/>
    <property type="molecule type" value="Genomic_DNA"/>
</dbReference>
<feature type="transmembrane region" description="Helical" evidence="1">
    <location>
        <begin position="131"/>
        <end position="155"/>
    </location>
</feature>